<keyword evidence="4 6" id="KW-0472">Membrane</keyword>
<evidence type="ECO:0000256" key="6">
    <source>
        <dbReference type="SAM" id="Phobius"/>
    </source>
</evidence>
<dbReference type="InterPro" id="IPR050475">
    <property type="entry name" value="Prenyltransferase_related"/>
</dbReference>
<dbReference type="InterPro" id="IPR044878">
    <property type="entry name" value="UbiA_sf"/>
</dbReference>
<organism evidence="8 9">
    <name type="scientific">Aureococcus anophagefferens</name>
    <name type="common">Harmful bloom alga</name>
    <dbReference type="NCBI Taxonomy" id="44056"/>
    <lineage>
        <taxon>Eukaryota</taxon>
        <taxon>Sar</taxon>
        <taxon>Stramenopiles</taxon>
        <taxon>Ochrophyta</taxon>
        <taxon>Pelagophyceae</taxon>
        <taxon>Pelagomonadales</taxon>
        <taxon>Pelagomonadaceae</taxon>
        <taxon>Aureococcus</taxon>
    </lineage>
</organism>
<evidence type="ECO:0000256" key="7">
    <source>
        <dbReference type="SAM" id="SignalP"/>
    </source>
</evidence>
<dbReference type="CDD" id="cd13958">
    <property type="entry name" value="PT_UbiA_chlorophyll"/>
    <property type="match status" value="1"/>
</dbReference>
<feature type="chain" id="PRO_5046973152" evidence="7">
    <location>
        <begin position="20"/>
        <end position="410"/>
    </location>
</feature>
<keyword evidence="7" id="KW-0732">Signal</keyword>
<comment type="subcellular location">
    <subcellularLocation>
        <location evidence="1">Membrane</location>
        <topology evidence="1">Multi-pass membrane protein</topology>
    </subcellularLocation>
</comment>
<reference evidence="8 9" key="1">
    <citation type="submission" date="2024-03" db="EMBL/GenBank/DDBJ databases">
        <title>Aureococcus anophagefferens CCMP1851 and Kratosvirus quantuckense: Draft genome of a second virus-susceptible host strain in the model system.</title>
        <authorList>
            <person name="Chase E."/>
            <person name="Truchon A.R."/>
            <person name="Schepens W."/>
            <person name="Wilhelm S.W."/>
        </authorList>
    </citation>
    <scope>NUCLEOTIDE SEQUENCE [LARGE SCALE GENOMIC DNA]</scope>
    <source>
        <strain evidence="8 9">CCMP1851</strain>
    </source>
</reference>
<feature type="transmembrane region" description="Helical" evidence="6">
    <location>
        <begin position="216"/>
        <end position="233"/>
    </location>
</feature>
<dbReference type="InterPro" id="IPR000537">
    <property type="entry name" value="UbiA_prenyltransferase"/>
</dbReference>
<keyword evidence="3 6" id="KW-1133">Transmembrane helix</keyword>
<dbReference type="Gene3D" id="1.10.357.140">
    <property type="entry name" value="UbiA prenyltransferase"/>
    <property type="match status" value="1"/>
</dbReference>
<proteinExistence type="predicted"/>
<gene>
    <name evidence="8" type="primary">CHLG</name>
    <name evidence="8" type="ORF">SO694_00010353</name>
</gene>
<dbReference type="PANTHER" id="PTHR42723:SF1">
    <property type="entry name" value="CHLOROPHYLL SYNTHASE, CHLOROPLASTIC"/>
    <property type="match status" value="1"/>
</dbReference>
<evidence type="ECO:0000256" key="4">
    <source>
        <dbReference type="ARBA" id="ARBA00023136"/>
    </source>
</evidence>
<dbReference type="NCBIfam" id="TIGR01476">
    <property type="entry name" value="chlor_syn_BchG"/>
    <property type="match status" value="1"/>
</dbReference>
<dbReference type="Proteomes" id="UP001363151">
    <property type="component" value="Unassembled WGS sequence"/>
</dbReference>
<evidence type="ECO:0000313" key="8">
    <source>
        <dbReference type="EMBL" id="KAK7254642.1"/>
    </source>
</evidence>
<dbReference type="NCBIfam" id="TIGR02056">
    <property type="entry name" value="ChlG"/>
    <property type="match status" value="1"/>
</dbReference>
<dbReference type="InterPro" id="IPR011799">
    <property type="entry name" value="ChlG"/>
</dbReference>
<dbReference type="Pfam" id="PF01040">
    <property type="entry name" value="UbiA"/>
    <property type="match status" value="1"/>
</dbReference>
<evidence type="ECO:0000256" key="1">
    <source>
        <dbReference type="ARBA" id="ARBA00004141"/>
    </source>
</evidence>
<comment type="caution">
    <text evidence="8">The sequence shown here is derived from an EMBL/GenBank/DDBJ whole genome shotgun (WGS) entry which is preliminary data.</text>
</comment>
<keyword evidence="2 6" id="KW-0812">Transmembrane</keyword>
<feature type="transmembrane region" description="Helical" evidence="6">
    <location>
        <begin position="186"/>
        <end position="204"/>
    </location>
</feature>
<feature type="signal peptide" evidence="7">
    <location>
        <begin position="1"/>
        <end position="19"/>
    </location>
</feature>
<evidence type="ECO:0000256" key="2">
    <source>
        <dbReference type="ARBA" id="ARBA00022692"/>
    </source>
</evidence>
<accession>A0ABR1GFB3</accession>
<evidence type="ECO:0000256" key="5">
    <source>
        <dbReference type="ARBA" id="ARBA00023171"/>
    </source>
</evidence>
<feature type="transmembrane region" description="Helical" evidence="6">
    <location>
        <begin position="280"/>
        <end position="297"/>
    </location>
</feature>
<dbReference type="EMBL" id="JBBJCI010000023">
    <property type="protein sequence ID" value="KAK7254642.1"/>
    <property type="molecule type" value="Genomic_DNA"/>
</dbReference>
<sequence>MMMRSAIMRSALCLAVASALVQPRGPGVRPLKNAGVARPLKTRRVDAPPTIVSAKGDLEGDAKVGSSGFRQLVGFRGAADTEDEPLWKIRVQLTKPGTWVPLIWGVACGAAASGNYRWPLLGGASLAEGGEDLAKALTCMVLSGPCLTGFCQTINDWYDRDLDAINEPYRPIPSGRITEEEVFQQVYALLFGGLALAFGCDAWAGHDVLGNPLNSIGLIACFGAVVSYLYSAPPFKLKAEGWRGSFALGASYIALPWWCGQAMFGEVGAGAAGGELTPDVVVLTVLYSFAGLGIAIVNDFKSIEGDRELGLKSLPVAFGIDGAKYICAGMIDVTQISVAAYLAYIGETTYALILGGLIAPQIWAQTQYLLKDPVKYDVKYQGTAQPFLVFGILTTALAVSHHGGALAGLA</sequence>
<protein>
    <submittedName>
        <fullName evidence="8">Chlorophyll synthetase</fullName>
    </submittedName>
</protein>
<evidence type="ECO:0000256" key="3">
    <source>
        <dbReference type="ARBA" id="ARBA00022989"/>
    </source>
</evidence>
<keyword evidence="9" id="KW-1185">Reference proteome</keyword>
<name>A0ABR1GFB3_AURAN</name>
<keyword evidence="5" id="KW-0149">Chlorophyll biosynthesis</keyword>
<evidence type="ECO:0000313" key="9">
    <source>
        <dbReference type="Proteomes" id="UP001363151"/>
    </source>
</evidence>
<dbReference type="PANTHER" id="PTHR42723">
    <property type="entry name" value="CHLOROPHYLL SYNTHASE"/>
    <property type="match status" value="1"/>
</dbReference>
<dbReference type="NCBIfam" id="NF005742">
    <property type="entry name" value="PRK07566.1"/>
    <property type="match status" value="1"/>
</dbReference>
<dbReference type="InterPro" id="IPR006372">
    <property type="entry name" value="Chl_synth"/>
</dbReference>